<evidence type="ECO:0000313" key="3">
    <source>
        <dbReference type="Proteomes" id="UP001241603"/>
    </source>
</evidence>
<sequence length="395" mass="42812">MEVDTVIDAAGRQRRIRGSYDAAFEPVLDAFIENYRVEEEIGSATAVVVDGRTVVDLWGGSRDGAFTKDWERDTIVCMMSVAKGISGVAFNVLIDRGLVDPDAPVARYWPEFAQNGKEGVLVRHVLDHTAGLPVVLEPLWRGAIFDCDAIVAALERQAPLWPPGEVAAYHIHTQGNLLGEIVRRVTGQRYRDFIAEAVIQPLGLDYRIGGLTEADFERCAELVPTVAGTLFARKDSEPDSLLAKGFTQHPDEPIGVTLNSHGWRQAEIASANGHGTARSVATIYGAVANGGSLGGVRLMGPDTVTAMLTEQHNQTEQMQQRPYHQARGVLLNTPSSVWMGPNPHSFGHHGFGGSIGMGDPDARLGFSYACNKMHARPDNGPRARRLIEAVYGVLG</sequence>
<dbReference type="PANTHER" id="PTHR43319">
    <property type="entry name" value="BETA-LACTAMASE-RELATED"/>
    <property type="match status" value="1"/>
</dbReference>
<keyword evidence="3" id="KW-1185">Reference proteome</keyword>
<comment type="caution">
    <text evidence="2">The sequence shown here is derived from an EMBL/GenBank/DDBJ whole genome shotgun (WGS) entry which is preliminary data.</text>
</comment>
<dbReference type="RefSeq" id="WP_266349113.1">
    <property type="nucleotide sequence ID" value="NZ_JAPKNG010000003.1"/>
</dbReference>
<name>A0ABU0H7E3_9HYPH</name>
<dbReference type="InterPro" id="IPR052907">
    <property type="entry name" value="Beta-lactamase/esterase"/>
</dbReference>
<dbReference type="Pfam" id="PF00144">
    <property type="entry name" value="Beta-lactamase"/>
    <property type="match status" value="1"/>
</dbReference>
<dbReference type="InterPro" id="IPR012338">
    <property type="entry name" value="Beta-lactam/transpept-like"/>
</dbReference>
<evidence type="ECO:0000313" key="2">
    <source>
        <dbReference type="EMBL" id="MDQ0438211.1"/>
    </source>
</evidence>
<dbReference type="Proteomes" id="UP001241603">
    <property type="component" value="Unassembled WGS sequence"/>
</dbReference>
<protein>
    <submittedName>
        <fullName evidence="2">CubicO group peptidase (Beta-lactamase class C family)</fullName>
    </submittedName>
</protein>
<dbReference type="Gene3D" id="3.40.710.10">
    <property type="entry name" value="DD-peptidase/beta-lactamase superfamily"/>
    <property type="match status" value="1"/>
</dbReference>
<evidence type="ECO:0000259" key="1">
    <source>
        <dbReference type="Pfam" id="PF00144"/>
    </source>
</evidence>
<accession>A0ABU0H7E3</accession>
<feature type="domain" description="Beta-lactamase-related" evidence="1">
    <location>
        <begin position="39"/>
        <end position="389"/>
    </location>
</feature>
<dbReference type="PANTHER" id="PTHR43319:SF3">
    <property type="entry name" value="BETA-LACTAMASE-RELATED DOMAIN-CONTAINING PROTEIN"/>
    <property type="match status" value="1"/>
</dbReference>
<reference evidence="2 3" key="1">
    <citation type="submission" date="2023-07" db="EMBL/GenBank/DDBJ databases">
        <title>Genomic Encyclopedia of Type Strains, Phase IV (KMG-IV): sequencing the most valuable type-strain genomes for metagenomic binning, comparative biology and taxonomic classification.</title>
        <authorList>
            <person name="Goeker M."/>
        </authorList>
    </citation>
    <scope>NUCLEOTIDE SEQUENCE [LARGE SCALE GENOMIC DNA]</scope>
    <source>
        <strain evidence="2 3">B6-8</strain>
    </source>
</reference>
<dbReference type="SUPFAM" id="SSF56601">
    <property type="entry name" value="beta-lactamase/transpeptidase-like"/>
    <property type="match status" value="1"/>
</dbReference>
<proteinExistence type="predicted"/>
<dbReference type="InterPro" id="IPR001466">
    <property type="entry name" value="Beta-lactam-related"/>
</dbReference>
<gene>
    <name evidence="2" type="ORF">QO014_002603</name>
</gene>
<dbReference type="EMBL" id="JAUSVO010000003">
    <property type="protein sequence ID" value="MDQ0438211.1"/>
    <property type="molecule type" value="Genomic_DNA"/>
</dbReference>
<organism evidence="2 3">
    <name type="scientific">Kaistia dalseonensis</name>
    <dbReference type="NCBI Taxonomy" id="410840"/>
    <lineage>
        <taxon>Bacteria</taxon>
        <taxon>Pseudomonadati</taxon>
        <taxon>Pseudomonadota</taxon>
        <taxon>Alphaproteobacteria</taxon>
        <taxon>Hyphomicrobiales</taxon>
        <taxon>Kaistiaceae</taxon>
        <taxon>Kaistia</taxon>
    </lineage>
</organism>